<dbReference type="Pfam" id="PF19040">
    <property type="entry name" value="SGNH"/>
    <property type="match status" value="1"/>
</dbReference>
<dbReference type="GO" id="GO:0016020">
    <property type="term" value="C:membrane"/>
    <property type="evidence" value="ECO:0007669"/>
    <property type="project" value="TreeGrafter"/>
</dbReference>
<keyword evidence="1" id="KW-0472">Membrane</keyword>
<sequence length="528" mass="58182">MIQRNLHRLSGYPLLIFAAWRLRRNVLSVLVLQTTVSFLLNVQGVKTDPVRTFFLPQTRFWELLAGSFLAYAQMFEAAKIQLLQGKFLARGSGDLARNTLSIAGIVLVIGAVFGLNSNMQFPGWWAVLPVAGSFLLLLAGPTAWINRTLLDNRVMVFVGIISYPLYLWHWPILSFLRIIDGQSAPLTLRLVAVGVSILLAWLTYRLVERPIRLGGNASAKTIALCAVALFAVAMGYGNFLSAGFPSRRVAMENSYASTESQFKSNAPSTCGADPAFAGLEPVCTKYLAAGATQTVFLWGDSSAEAWSPVFRQIAYQRNINVIVISHPSCLPIIGVRETSFEFPLERQYCSDGKTGEKVLHAIRASKPSAIFLIGAWDYFGPFHRSVLTDSPDDTTATRKTTLKALSDKIPATLNALSNVAHLVVFKSWPILISDPDYGVVRLPFLGRTTSRELQTNERHEHEGAFINEIFAKSNVENTTYFDPSRAICSTVCATTKDGVRLYSDRYHITAAGSILFEEEIAKLMPAGS</sequence>
<keyword evidence="1" id="KW-1133">Transmembrane helix</keyword>
<feature type="domain" description="SGNH" evidence="3">
    <location>
        <begin position="281"/>
        <end position="521"/>
    </location>
</feature>
<dbReference type="AlphaFoldDB" id="A0A5E4Z5S6"/>
<dbReference type="PANTHER" id="PTHR23028:SF53">
    <property type="entry name" value="ACYL_TRANSF_3 DOMAIN-CONTAINING PROTEIN"/>
    <property type="match status" value="1"/>
</dbReference>
<accession>A0A5E4Z5S6</accession>
<dbReference type="Proteomes" id="UP000343317">
    <property type="component" value="Unassembled WGS sequence"/>
</dbReference>
<dbReference type="InterPro" id="IPR050879">
    <property type="entry name" value="Acyltransferase_3"/>
</dbReference>
<reference evidence="4 5" key="1">
    <citation type="submission" date="2019-08" db="EMBL/GenBank/DDBJ databases">
        <authorList>
            <person name="Peeters C."/>
        </authorList>
    </citation>
    <scope>NUCLEOTIDE SEQUENCE [LARGE SCALE GENOMIC DNA]</scope>
    <source>
        <strain evidence="4 5">LMG 31112</strain>
    </source>
</reference>
<feature type="transmembrane region" description="Helical" evidence="1">
    <location>
        <begin position="99"/>
        <end position="117"/>
    </location>
</feature>
<dbReference type="RefSeq" id="WP_150624118.1">
    <property type="nucleotide sequence ID" value="NZ_CABPSM010000024.1"/>
</dbReference>
<dbReference type="PANTHER" id="PTHR23028">
    <property type="entry name" value="ACETYLTRANSFERASE"/>
    <property type="match status" value="1"/>
</dbReference>
<proteinExistence type="predicted"/>
<dbReference type="Pfam" id="PF01757">
    <property type="entry name" value="Acyl_transf_3"/>
    <property type="match status" value="1"/>
</dbReference>
<name>A0A5E4Z5S6_9BURK</name>
<dbReference type="EMBL" id="CABPSM010000024">
    <property type="protein sequence ID" value="VVE55855.1"/>
    <property type="molecule type" value="Genomic_DNA"/>
</dbReference>
<evidence type="ECO:0000259" key="3">
    <source>
        <dbReference type="Pfam" id="PF19040"/>
    </source>
</evidence>
<keyword evidence="1" id="KW-0812">Transmembrane</keyword>
<dbReference type="InterPro" id="IPR043968">
    <property type="entry name" value="SGNH"/>
</dbReference>
<feature type="transmembrane region" description="Helical" evidence="1">
    <location>
        <begin position="219"/>
        <end position="239"/>
    </location>
</feature>
<evidence type="ECO:0000259" key="2">
    <source>
        <dbReference type="Pfam" id="PF01757"/>
    </source>
</evidence>
<gene>
    <name evidence="4" type="primary">oatA_2</name>
    <name evidence="4" type="ORF">PHO31112_05035</name>
</gene>
<feature type="transmembrane region" description="Helical" evidence="1">
    <location>
        <begin position="156"/>
        <end position="176"/>
    </location>
</feature>
<feature type="domain" description="Acyltransferase 3" evidence="2">
    <location>
        <begin position="12"/>
        <end position="205"/>
    </location>
</feature>
<protein>
    <submittedName>
        <fullName evidence="4">O-acetyltransferase OatA</fullName>
        <ecNumber evidence="4">2.3.1.-</ecNumber>
    </submittedName>
</protein>
<keyword evidence="4" id="KW-0012">Acyltransferase</keyword>
<dbReference type="GO" id="GO:0009103">
    <property type="term" value="P:lipopolysaccharide biosynthetic process"/>
    <property type="evidence" value="ECO:0007669"/>
    <property type="project" value="TreeGrafter"/>
</dbReference>
<organism evidence="4 5">
    <name type="scientific">Pandoraea horticolens</name>
    <dbReference type="NCBI Taxonomy" id="2508298"/>
    <lineage>
        <taxon>Bacteria</taxon>
        <taxon>Pseudomonadati</taxon>
        <taxon>Pseudomonadota</taxon>
        <taxon>Betaproteobacteria</taxon>
        <taxon>Burkholderiales</taxon>
        <taxon>Burkholderiaceae</taxon>
        <taxon>Pandoraea</taxon>
    </lineage>
</organism>
<feature type="transmembrane region" description="Helical" evidence="1">
    <location>
        <begin position="188"/>
        <end position="207"/>
    </location>
</feature>
<keyword evidence="4" id="KW-0808">Transferase</keyword>
<dbReference type="GO" id="GO:0016747">
    <property type="term" value="F:acyltransferase activity, transferring groups other than amino-acyl groups"/>
    <property type="evidence" value="ECO:0007669"/>
    <property type="project" value="InterPro"/>
</dbReference>
<feature type="transmembrane region" description="Helical" evidence="1">
    <location>
        <begin position="21"/>
        <end position="40"/>
    </location>
</feature>
<dbReference type="EC" id="2.3.1.-" evidence="4"/>
<feature type="transmembrane region" description="Helical" evidence="1">
    <location>
        <begin position="123"/>
        <end position="144"/>
    </location>
</feature>
<evidence type="ECO:0000313" key="4">
    <source>
        <dbReference type="EMBL" id="VVE55855.1"/>
    </source>
</evidence>
<evidence type="ECO:0000256" key="1">
    <source>
        <dbReference type="SAM" id="Phobius"/>
    </source>
</evidence>
<keyword evidence="5" id="KW-1185">Reference proteome</keyword>
<dbReference type="InterPro" id="IPR002656">
    <property type="entry name" value="Acyl_transf_3_dom"/>
</dbReference>
<evidence type="ECO:0000313" key="5">
    <source>
        <dbReference type="Proteomes" id="UP000343317"/>
    </source>
</evidence>